<organism evidence="3 4">
    <name type="scientific">Aliiroseovarius crassostreae</name>
    <dbReference type="NCBI Taxonomy" id="154981"/>
    <lineage>
        <taxon>Bacteria</taxon>
        <taxon>Pseudomonadati</taxon>
        <taxon>Pseudomonadota</taxon>
        <taxon>Alphaproteobacteria</taxon>
        <taxon>Rhodobacterales</taxon>
        <taxon>Paracoccaceae</taxon>
        <taxon>Aliiroseovarius</taxon>
    </lineage>
</organism>
<dbReference type="PANTHER" id="PTHR34980">
    <property type="entry name" value="INNER MEMBRANE PROTEIN-RELATED-RELATED"/>
    <property type="match status" value="1"/>
</dbReference>
<dbReference type="EMBL" id="CP080776">
    <property type="protein sequence ID" value="UWP94798.1"/>
    <property type="molecule type" value="Genomic_DNA"/>
</dbReference>
<dbReference type="RefSeq" id="WP_259784651.1">
    <property type="nucleotide sequence ID" value="NZ_CP080774.1"/>
</dbReference>
<gene>
    <name evidence="3" type="ORF">K3X48_11335</name>
</gene>
<evidence type="ECO:0000256" key="2">
    <source>
        <dbReference type="SAM" id="Phobius"/>
    </source>
</evidence>
<evidence type="ECO:0000313" key="4">
    <source>
        <dbReference type="Proteomes" id="UP001057991"/>
    </source>
</evidence>
<name>A0A9Q9H8E5_9RHOB</name>
<keyword evidence="2" id="KW-0472">Membrane</keyword>
<dbReference type="PANTHER" id="PTHR34980:SF2">
    <property type="entry name" value="INNER MEMBRANE PROTEIN YHAH-RELATED"/>
    <property type="match status" value="1"/>
</dbReference>
<evidence type="ECO:0000256" key="1">
    <source>
        <dbReference type="SAM" id="MobiDB-lite"/>
    </source>
</evidence>
<dbReference type="Pfam" id="PF05656">
    <property type="entry name" value="DUF805"/>
    <property type="match status" value="1"/>
</dbReference>
<evidence type="ECO:0000313" key="3">
    <source>
        <dbReference type="EMBL" id="UWP94798.1"/>
    </source>
</evidence>
<feature type="transmembrane region" description="Helical" evidence="2">
    <location>
        <begin position="26"/>
        <end position="47"/>
    </location>
</feature>
<feature type="region of interest" description="Disordered" evidence="1">
    <location>
        <begin position="120"/>
        <end position="143"/>
    </location>
</feature>
<keyword evidence="2" id="KW-0812">Transmembrane</keyword>
<keyword evidence="2" id="KW-1133">Transmembrane helix</keyword>
<protein>
    <submittedName>
        <fullName evidence="3">DUF805 domain-containing protein</fullName>
    </submittedName>
</protein>
<dbReference type="GO" id="GO:0005886">
    <property type="term" value="C:plasma membrane"/>
    <property type="evidence" value="ECO:0007669"/>
    <property type="project" value="TreeGrafter"/>
</dbReference>
<dbReference type="InterPro" id="IPR008523">
    <property type="entry name" value="DUF805"/>
</dbReference>
<reference evidence="3" key="1">
    <citation type="submission" date="2021-08" db="EMBL/GenBank/DDBJ databases">
        <authorList>
            <person name="Nwanade C."/>
            <person name="Wang M."/>
            <person name="Masoudi A."/>
            <person name="Yu Z."/>
            <person name="Liu J."/>
        </authorList>
    </citation>
    <scope>NUCLEOTIDE SEQUENCE</scope>
    <source>
        <strain evidence="3">S056</strain>
    </source>
</reference>
<sequence length="143" mass="15989">MDFQTAVKTCFSKYVTFEGRAARSEYWWFTLFNVAGQILLGVVDIAVLGMTEITPLSSLFALALFLPGISVTVRRLHDKDRSGWWFWIVLVPIIGWLLMLYWMVTPGTAGANRFGPDPLDGAGGDWAQPDEDYAPSSIPRVDN</sequence>
<proteinExistence type="predicted"/>
<dbReference type="Proteomes" id="UP001057991">
    <property type="component" value="Chromosome"/>
</dbReference>
<dbReference type="AlphaFoldDB" id="A0A9Q9H8E5"/>
<accession>A0A9Q9H8E5</accession>
<feature type="transmembrane region" description="Helical" evidence="2">
    <location>
        <begin position="53"/>
        <end position="73"/>
    </location>
</feature>
<feature type="transmembrane region" description="Helical" evidence="2">
    <location>
        <begin position="85"/>
        <end position="104"/>
    </location>
</feature>